<protein>
    <submittedName>
        <fullName evidence="1">Putative secreted tripeptidyl aminopeptidase</fullName>
    </submittedName>
</protein>
<dbReference type="eggNOG" id="COG1073">
    <property type="taxonomic scope" value="Bacteria"/>
</dbReference>
<dbReference type="EMBL" id="CP012109">
    <property type="protein sequence ID" value="AKQ63262.1"/>
    <property type="molecule type" value="Genomic_DNA"/>
</dbReference>
<reference evidence="1 2" key="1">
    <citation type="journal article" date="2016" name="PLoS ONE">
        <title>Complete Genome Sequence and Comparative Genomics of a Novel Myxobacterium Myxococcus hansupus.</title>
        <authorList>
            <person name="Sharma G."/>
            <person name="Narwani T."/>
            <person name="Subramanian S."/>
        </authorList>
    </citation>
    <scope>NUCLEOTIDE SEQUENCE [LARGE SCALE GENOMIC DNA]</scope>
    <source>
        <strain evidence="2">mixupus</strain>
    </source>
</reference>
<keyword evidence="2" id="KW-1185">Reference proteome</keyword>
<keyword evidence="1" id="KW-0378">Hydrolase</keyword>
<dbReference type="RefSeq" id="WP_002633386.1">
    <property type="nucleotide sequence ID" value="NZ_CP012109.1"/>
</dbReference>
<keyword evidence="1" id="KW-0645">Protease</keyword>
<dbReference type="GO" id="GO:0004177">
    <property type="term" value="F:aminopeptidase activity"/>
    <property type="evidence" value="ECO:0007669"/>
    <property type="project" value="UniProtKB-KW"/>
</dbReference>
<gene>
    <name evidence="1" type="ORF">A176_000174</name>
</gene>
<accession>A0A0H4X5W8</accession>
<dbReference type="PATRIC" id="fig|1297742.4.peg.181"/>
<dbReference type="STRING" id="1297742.A176_000174"/>
<sequence>MRSGLKRNGAGLAVGGLLGAWLLACGGSTTEGMRSLEQGTAPAQVSVDLSSADIRTRLEAIDGLTLLSEVEANGFRFFTMDFEQPVDHLRPWGPRFPQRVTLMHRSVDAPMVLDTEGSTIYAEPVPAEPTDLIQGNQLTVEHRFFGTSRPAGALDWRKLTVWQSAADAHRLVEVFKPLYGERWLSTGVFKGGTAALAHRFFFPNDVHATVTYAAHHNRGLHDARHGRYVLTKVGDAACRQQLASLQYAALTRRDELLPLMNGYDAQGFTFGVLGKDRALEFGIIEAPFVFWQFYGAAGTCDALPSPEGSAEALFGFFSYVSMMEFTFSDQALEASAPLYYQGATQLGGPGYPEVHLRPLLRYAGEHIPTRFPPGGVRKTYEPWSMGLVESWTRFEAKRVLLVYGDLSPWAASAFSTTPGNDAYRVIADDSIGFYGTLGALPEPQRSFLLGRLSEWADAPVQVPTGGAALRRHDASDAHMKAYRAR</sequence>
<evidence type="ECO:0000313" key="1">
    <source>
        <dbReference type="EMBL" id="AKQ63262.1"/>
    </source>
</evidence>
<evidence type="ECO:0000313" key="2">
    <source>
        <dbReference type="Proteomes" id="UP000009026"/>
    </source>
</evidence>
<name>A0A0H4X5W8_9BACT</name>
<dbReference type="InterPro" id="IPR029058">
    <property type="entry name" value="AB_hydrolase_fold"/>
</dbReference>
<dbReference type="KEGG" id="mym:A176_000174"/>
<dbReference type="Proteomes" id="UP000009026">
    <property type="component" value="Chromosome"/>
</dbReference>
<dbReference type="OrthoDB" id="3979391at2"/>
<dbReference type="PROSITE" id="PS51257">
    <property type="entry name" value="PROKAR_LIPOPROTEIN"/>
    <property type="match status" value="1"/>
</dbReference>
<proteinExistence type="predicted"/>
<dbReference type="ESTHER" id="9delt-a0a0h4x5w8">
    <property type="family name" value="Peptidase_S37"/>
</dbReference>
<dbReference type="Gene3D" id="3.40.50.1820">
    <property type="entry name" value="alpha/beta hydrolase"/>
    <property type="match status" value="1"/>
</dbReference>
<dbReference type="Pfam" id="PF05576">
    <property type="entry name" value="Peptidase_S37"/>
    <property type="match status" value="1"/>
</dbReference>
<keyword evidence="1" id="KW-0031">Aminopeptidase</keyword>
<organism evidence="1 2">
    <name type="scientific">Pseudomyxococcus hansupus</name>
    <dbReference type="NCBI Taxonomy" id="1297742"/>
    <lineage>
        <taxon>Bacteria</taxon>
        <taxon>Pseudomonadati</taxon>
        <taxon>Myxococcota</taxon>
        <taxon>Myxococcia</taxon>
        <taxon>Myxococcales</taxon>
        <taxon>Cystobacterineae</taxon>
        <taxon>Myxococcaceae</taxon>
        <taxon>Pseudomyxococcus</taxon>
    </lineage>
</organism>
<dbReference type="AlphaFoldDB" id="A0A0H4X5W8"/>
<dbReference type="InterPro" id="IPR008761">
    <property type="entry name" value="Peptidase_S37"/>
</dbReference>